<dbReference type="Gene3D" id="3.90.1310.10">
    <property type="entry name" value="Penicillin-binding protein 2a (Domain 2)"/>
    <property type="match status" value="1"/>
</dbReference>
<accession>A0ABT7HJS4</accession>
<comment type="catalytic activity">
    <reaction evidence="1">
        <text>a beta-lactam + H2O = a substituted beta-amino acid</text>
        <dbReference type="Rhea" id="RHEA:20401"/>
        <dbReference type="ChEBI" id="CHEBI:15377"/>
        <dbReference type="ChEBI" id="CHEBI:35627"/>
        <dbReference type="ChEBI" id="CHEBI:140347"/>
        <dbReference type="EC" id="3.5.2.6"/>
    </reaction>
</comment>
<dbReference type="Proteomes" id="UP001225134">
    <property type="component" value="Unassembled WGS sequence"/>
</dbReference>
<keyword evidence="9" id="KW-1185">Reference proteome</keyword>
<evidence type="ECO:0000256" key="4">
    <source>
        <dbReference type="ARBA" id="ARBA00022729"/>
    </source>
</evidence>
<dbReference type="PANTHER" id="PTHR30627">
    <property type="entry name" value="PEPTIDOGLYCAN D,D-TRANSPEPTIDASE"/>
    <property type="match status" value="1"/>
</dbReference>
<evidence type="ECO:0000256" key="6">
    <source>
        <dbReference type="ARBA" id="ARBA00023251"/>
    </source>
</evidence>
<dbReference type="InterPro" id="IPR036138">
    <property type="entry name" value="PBP_dimer_sf"/>
</dbReference>
<dbReference type="PANTHER" id="PTHR30627:SF6">
    <property type="entry name" value="BETA-LACTAMASE YBXI-RELATED"/>
    <property type="match status" value="1"/>
</dbReference>
<feature type="transmembrane region" description="Helical" evidence="7">
    <location>
        <begin position="12"/>
        <end position="33"/>
    </location>
</feature>
<keyword evidence="6" id="KW-0046">Antibiotic resistance</keyword>
<comment type="similarity">
    <text evidence="2">Belongs to the class-D beta-lactamase family.</text>
</comment>
<proteinExistence type="inferred from homology"/>
<keyword evidence="7" id="KW-0472">Membrane</keyword>
<evidence type="ECO:0000256" key="7">
    <source>
        <dbReference type="SAM" id="Phobius"/>
    </source>
</evidence>
<name>A0ABT7HJS4_9FUSO</name>
<keyword evidence="7" id="KW-0812">Transmembrane</keyword>
<comment type="caution">
    <text evidence="8">The sequence shown here is derived from an EMBL/GenBank/DDBJ whole genome shotgun (WGS) entry which is preliminary data.</text>
</comment>
<sequence>MANKNKKINIKAIHFYFLFIVVFFMLICLRLIYYQVICSGEARKNIEKYRYELEDIYAKRGSIYSSDGHKLAFDVEKYNIILDPMNLDEKILSRYSQYFIKICWKIKRRNFNLITNI</sequence>
<evidence type="ECO:0000256" key="2">
    <source>
        <dbReference type="ARBA" id="ARBA00007898"/>
    </source>
</evidence>
<evidence type="ECO:0000256" key="1">
    <source>
        <dbReference type="ARBA" id="ARBA00001526"/>
    </source>
</evidence>
<gene>
    <name evidence="8" type="ORF">QQA45_04510</name>
</gene>
<organism evidence="8 9">
    <name type="scientific">Sneathia sanguinegens</name>
    <dbReference type="NCBI Taxonomy" id="40543"/>
    <lineage>
        <taxon>Bacteria</taxon>
        <taxon>Fusobacteriati</taxon>
        <taxon>Fusobacteriota</taxon>
        <taxon>Fusobacteriia</taxon>
        <taxon>Fusobacteriales</taxon>
        <taxon>Leptotrichiaceae</taxon>
        <taxon>Sneathia</taxon>
    </lineage>
</organism>
<evidence type="ECO:0000256" key="3">
    <source>
        <dbReference type="ARBA" id="ARBA00012865"/>
    </source>
</evidence>
<keyword evidence="5" id="KW-0378">Hydrolase</keyword>
<dbReference type="EC" id="3.5.2.6" evidence="3"/>
<dbReference type="SUPFAM" id="SSF56519">
    <property type="entry name" value="Penicillin binding protein dimerisation domain"/>
    <property type="match status" value="1"/>
</dbReference>
<reference evidence="8 9" key="1">
    <citation type="submission" date="2023-06" db="EMBL/GenBank/DDBJ databases">
        <title>Antibody response to the Sneathia vaginalis cytopathogenic toxin A during pregnancy.</title>
        <authorList>
            <person name="Mccoy Z.T."/>
            <person name="Serrano M.G."/>
            <person name="Spaine K."/>
            <person name="Edwards D.J."/>
            <person name="Buck G.A."/>
            <person name="Jefferson K."/>
        </authorList>
    </citation>
    <scope>NUCLEOTIDE SEQUENCE [LARGE SCALE GENOMIC DNA]</scope>
    <source>
        <strain evidence="8 9">CCUG 42621</strain>
    </source>
</reference>
<evidence type="ECO:0000313" key="9">
    <source>
        <dbReference type="Proteomes" id="UP001225134"/>
    </source>
</evidence>
<dbReference type="InterPro" id="IPR050515">
    <property type="entry name" value="Beta-lactam/transpept"/>
</dbReference>
<dbReference type="RefSeq" id="WP_285153035.1">
    <property type="nucleotide sequence ID" value="NZ_JASSPP010000006.1"/>
</dbReference>
<keyword evidence="7" id="KW-1133">Transmembrane helix</keyword>
<keyword evidence="4" id="KW-0732">Signal</keyword>
<dbReference type="EMBL" id="JASSPP010000006">
    <property type="protein sequence ID" value="MDK9580777.1"/>
    <property type="molecule type" value="Genomic_DNA"/>
</dbReference>
<evidence type="ECO:0000313" key="8">
    <source>
        <dbReference type="EMBL" id="MDK9580777.1"/>
    </source>
</evidence>
<protein>
    <recommendedName>
        <fullName evidence="3">beta-lactamase</fullName>
        <ecNumber evidence="3">3.5.2.6</ecNumber>
    </recommendedName>
</protein>
<evidence type="ECO:0000256" key="5">
    <source>
        <dbReference type="ARBA" id="ARBA00022801"/>
    </source>
</evidence>